<accession>A0A2S8GT78</accession>
<protein>
    <submittedName>
        <fullName evidence="1">Uncharacterized protein</fullName>
    </submittedName>
</protein>
<comment type="caution">
    <text evidence="1">The sequence shown here is derived from an EMBL/GenBank/DDBJ whole genome shotgun (WGS) entry which is preliminary data.</text>
</comment>
<evidence type="ECO:0000313" key="2">
    <source>
        <dbReference type="Proteomes" id="UP000237819"/>
    </source>
</evidence>
<organism evidence="1 2">
    <name type="scientific">Blastopirellula marina</name>
    <dbReference type="NCBI Taxonomy" id="124"/>
    <lineage>
        <taxon>Bacteria</taxon>
        <taxon>Pseudomonadati</taxon>
        <taxon>Planctomycetota</taxon>
        <taxon>Planctomycetia</taxon>
        <taxon>Pirellulales</taxon>
        <taxon>Pirellulaceae</taxon>
        <taxon>Blastopirellula</taxon>
    </lineage>
</organism>
<reference evidence="1 2" key="1">
    <citation type="submission" date="2018-02" db="EMBL/GenBank/DDBJ databases">
        <title>Comparative genomes isolates from brazilian mangrove.</title>
        <authorList>
            <person name="Araujo J.E."/>
            <person name="Taketani R.G."/>
            <person name="Silva M.C.P."/>
            <person name="Loureco M.V."/>
            <person name="Andreote F.D."/>
        </authorList>
    </citation>
    <scope>NUCLEOTIDE SEQUENCE [LARGE SCALE GENOMIC DNA]</scope>
    <source>
        <strain evidence="1 2">Nap-Phe MGV</strain>
    </source>
</reference>
<dbReference type="AlphaFoldDB" id="A0A2S8GT78"/>
<evidence type="ECO:0000313" key="1">
    <source>
        <dbReference type="EMBL" id="PQO47628.1"/>
    </source>
</evidence>
<proteinExistence type="predicted"/>
<name>A0A2S8GT78_9BACT</name>
<sequence>MSRFPCYATVGSLVLIGVLLTDVRGDDFTKQLNRLDRTPFETLSPQQKRAEYLQLIEQNPDHPDRAIAMFRLAHLYRITNPAIGQTPDSEQCVIWLQKSRQAAKPGSDVWLNATFHLAGHLPMDAIEERKSLQNEILRETSDPIMSARAYYNLQVLAVREKNYQEAERICHMLQDWMPDKEKQPEAMLDKGKFFQEIQSSATYMLIVYSEMSDVPTETRRAKIEAFFEKYHGRQYMYGARDRAIAHLDLIIKLTTPDR</sequence>
<dbReference type="RefSeq" id="WP_105333889.1">
    <property type="nucleotide sequence ID" value="NZ_PUHZ01000004.1"/>
</dbReference>
<dbReference type="Proteomes" id="UP000237819">
    <property type="component" value="Unassembled WGS sequence"/>
</dbReference>
<gene>
    <name evidence="1" type="ORF">C5Y93_02935</name>
</gene>
<dbReference type="EMBL" id="PUHZ01000004">
    <property type="protein sequence ID" value="PQO47628.1"/>
    <property type="molecule type" value="Genomic_DNA"/>
</dbReference>